<evidence type="ECO:0000313" key="2">
    <source>
        <dbReference type="EMBL" id="NYZ20383.1"/>
    </source>
</evidence>
<sequence length="667" mass="73124">MIAGVLRTVALAVLLAMAVPSQVGAQTVRPLQLEGVQGLDMRVLTRADARLLPQAGGSGGTLQPPFTHFYVFEKAAVAGKGWLRVGANRLRPPTGWIAEDQTVPWRQAVCLSFNLSTTRQPVLFFDQRPKLDALLTDPQRADRATALVRDAQANRTAPDSGVIALEPRPVHDIRTRFYLLPILDVAEVQVPGVRRRGGSKEVKVASLSLPLPNEAPEVSPQQALNEFKIGVVFVIDTTISMQKYINRTRKTVNNIVERIRRSAIRDQVTFGLVGFRDGLDGRPETADDYVTRVFHPLRPNFDPTTFAAALDGMKEASTSNPGFVEDGMAGVQAAMKMEGWDNYQGRYIVLITDAPLREAGDPRSSTKVSVEDAVAAANTPDRPTAIVPILLKTPEGAEHHAEAERQFGRLSLFRPINRPLMVPIPGGELDRYGQNIDQTVDDMVRMIEAARQGQAANTVPPAPGGASANILDAGYAMQLAWLGNRRNVGVPSIVEGWAADFDPADPAARPSFNIHVLLTRNQLNELYQALDSISRAATARVDTAGGSRSFVTQLRHILSTAQTDPATLQSLDPNLATRVPSPDEIRTLGDLVSGYVTHLPYRSALLTQPPQALDQASNQQIYELLTDIRSKRQMYRDFYQDRNRWTLLNPAAGFEEAVYPVPLELMP</sequence>
<feature type="signal peptide" evidence="1">
    <location>
        <begin position="1"/>
        <end position="25"/>
    </location>
</feature>
<feature type="chain" id="PRO_5046561624" evidence="1">
    <location>
        <begin position="26"/>
        <end position="667"/>
    </location>
</feature>
<gene>
    <name evidence="2" type="ORF">HND93_11720</name>
</gene>
<accession>A0ABX2T7X7</accession>
<dbReference type="SUPFAM" id="SSF53300">
    <property type="entry name" value="vWA-like"/>
    <property type="match status" value="1"/>
</dbReference>
<dbReference type="PANTHER" id="PTHR47763">
    <property type="entry name" value="ALPHA-PROTEIN KINASE VWKA"/>
    <property type="match status" value="1"/>
</dbReference>
<dbReference type="InterPro" id="IPR036465">
    <property type="entry name" value="vWFA_dom_sf"/>
</dbReference>
<name>A0ABX2T7X7_9PROT</name>
<evidence type="ECO:0000313" key="3">
    <source>
        <dbReference type="Proteomes" id="UP000584642"/>
    </source>
</evidence>
<dbReference type="Proteomes" id="UP000584642">
    <property type="component" value="Unassembled WGS sequence"/>
</dbReference>
<protein>
    <submittedName>
        <fullName evidence="2">VWA domain-containing protein</fullName>
    </submittedName>
</protein>
<dbReference type="EMBL" id="JABFDB010000006">
    <property type="protein sequence ID" value="NYZ20383.1"/>
    <property type="molecule type" value="Genomic_DNA"/>
</dbReference>
<dbReference type="Gene3D" id="3.40.50.410">
    <property type="entry name" value="von Willebrand factor, type A domain"/>
    <property type="match status" value="1"/>
</dbReference>
<evidence type="ECO:0000256" key="1">
    <source>
        <dbReference type="SAM" id="SignalP"/>
    </source>
</evidence>
<keyword evidence="1" id="KW-0732">Signal</keyword>
<dbReference type="CDD" id="cd00198">
    <property type="entry name" value="vWFA"/>
    <property type="match status" value="1"/>
</dbReference>
<organism evidence="2 3">
    <name type="scientific">Azospirillum oleiclasticum</name>
    <dbReference type="NCBI Taxonomy" id="2735135"/>
    <lineage>
        <taxon>Bacteria</taxon>
        <taxon>Pseudomonadati</taxon>
        <taxon>Pseudomonadota</taxon>
        <taxon>Alphaproteobacteria</taxon>
        <taxon>Rhodospirillales</taxon>
        <taxon>Azospirillaceae</taxon>
        <taxon>Azospirillum</taxon>
    </lineage>
</organism>
<keyword evidence="3" id="KW-1185">Reference proteome</keyword>
<dbReference type="InterPro" id="IPR052969">
    <property type="entry name" value="Thr-specific_kinase-like"/>
</dbReference>
<proteinExistence type="predicted"/>
<dbReference type="RefSeq" id="WP_180282135.1">
    <property type="nucleotide sequence ID" value="NZ_JABFDB010000006.1"/>
</dbReference>
<dbReference type="PANTHER" id="PTHR47763:SF1">
    <property type="entry name" value="DUF659 DOMAIN-CONTAINING PROTEIN"/>
    <property type="match status" value="1"/>
</dbReference>
<comment type="caution">
    <text evidence="2">The sequence shown here is derived from an EMBL/GenBank/DDBJ whole genome shotgun (WGS) entry which is preliminary data.</text>
</comment>
<reference evidence="2 3" key="1">
    <citation type="submission" date="2020-05" db="EMBL/GenBank/DDBJ databases">
        <title>Azospirillum oleiclasticum sp. nov, a nitrogen-fixing and heavy crude oil-emulsifying bacterium isolated from the crude oil of Yumen Oilfield.</title>
        <authorList>
            <person name="Wu D."/>
            <person name="Cai M."/>
            <person name="Zhang X."/>
        </authorList>
    </citation>
    <scope>NUCLEOTIDE SEQUENCE [LARGE SCALE GENOMIC DNA]</scope>
    <source>
        <strain evidence="2 3">ROY-1-1-2</strain>
    </source>
</reference>